<evidence type="ECO:0000313" key="5">
    <source>
        <dbReference type="Proteomes" id="UP001527099"/>
    </source>
</evidence>
<organism evidence="4 5">
    <name type="scientific">Paenibacillus alginolyticus</name>
    <dbReference type="NCBI Taxonomy" id="59839"/>
    <lineage>
        <taxon>Bacteria</taxon>
        <taxon>Bacillati</taxon>
        <taxon>Bacillota</taxon>
        <taxon>Bacilli</taxon>
        <taxon>Bacillales</taxon>
        <taxon>Paenibacillaceae</taxon>
        <taxon>Paenibacillus</taxon>
    </lineage>
</organism>
<dbReference type="CDD" id="cd04301">
    <property type="entry name" value="NAT_SF"/>
    <property type="match status" value="1"/>
</dbReference>
<evidence type="ECO:0000259" key="3">
    <source>
        <dbReference type="PROSITE" id="PS51186"/>
    </source>
</evidence>
<dbReference type="SUPFAM" id="SSF55729">
    <property type="entry name" value="Acyl-CoA N-acyltransferases (Nat)"/>
    <property type="match status" value="1"/>
</dbReference>
<name>A0ABT4GQ54_9BACL</name>
<sequence>MRNAKIDIRSIRVEEAKDYWALRLEALQSNPTAFGAAYEESVLLPIEEVEKRIGQDSSNYILGAFTTEGQLIGTVGFKREQSLKLKHKAFIWGVYVSEKFRGQGIAKQLMAEVIRRGKQLEGLKQVTLSVVTTNKAAVELYRKLGYETYGVERNALEYEGQGYDEEMMVYMYKE</sequence>
<evidence type="ECO:0000313" key="4">
    <source>
        <dbReference type="EMBL" id="MCY9698332.1"/>
    </source>
</evidence>
<gene>
    <name evidence="4" type="ORF">M5X19_36670</name>
</gene>
<keyword evidence="2" id="KW-0012">Acyltransferase</keyword>
<feature type="domain" description="N-acetyltransferase" evidence="3">
    <location>
        <begin position="6"/>
        <end position="174"/>
    </location>
</feature>
<dbReference type="PANTHER" id="PTHR43420">
    <property type="entry name" value="ACETYLTRANSFERASE"/>
    <property type="match status" value="1"/>
</dbReference>
<reference evidence="4 5" key="1">
    <citation type="submission" date="2022-05" db="EMBL/GenBank/DDBJ databases">
        <title>Genome Sequencing of Bee-Associated Microbes.</title>
        <authorList>
            <person name="Dunlap C."/>
        </authorList>
    </citation>
    <scope>NUCLEOTIDE SEQUENCE [LARGE SCALE GENOMIC DNA]</scope>
    <source>
        <strain evidence="4 5">NRRL B-14421</strain>
    </source>
</reference>
<dbReference type="RefSeq" id="WP_268618767.1">
    <property type="nucleotide sequence ID" value="NZ_JAMDMX010000237.1"/>
</dbReference>
<dbReference type="EMBL" id="JAMDMX010000237">
    <property type="protein sequence ID" value="MCY9698332.1"/>
    <property type="molecule type" value="Genomic_DNA"/>
</dbReference>
<evidence type="ECO:0000256" key="1">
    <source>
        <dbReference type="ARBA" id="ARBA00022679"/>
    </source>
</evidence>
<dbReference type="Proteomes" id="UP001527099">
    <property type="component" value="Unassembled WGS sequence"/>
</dbReference>
<keyword evidence="1" id="KW-0808">Transferase</keyword>
<comment type="caution">
    <text evidence="4">The sequence shown here is derived from an EMBL/GenBank/DDBJ whole genome shotgun (WGS) entry which is preliminary data.</text>
</comment>
<dbReference type="InterPro" id="IPR016181">
    <property type="entry name" value="Acyl_CoA_acyltransferase"/>
</dbReference>
<dbReference type="Pfam" id="PF00583">
    <property type="entry name" value="Acetyltransf_1"/>
    <property type="match status" value="1"/>
</dbReference>
<protein>
    <submittedName>
        <fullName evidence="4">GNAT family N-acetyltransferase</fullName>
    </submittedName>
</protein>
<evidence type="ECO:0000256" key="2">
    <source>
        <dbReference type="ARBA" id="ARBA00023315"/>
    </source>
</evidence>
<dbReference type="Gene3D" id="3.40.630.30">
    <property type="match status" value="1"/>
</dbReference>
<dbReference type="PROSITE" id="PS51186">
    <property type="entry name" value="GNAT"/>
    <property type="match status" value="1"/>
</dbReference>
<dbReference type="InterPro" id="IPR000182">
    <property type="entry name" value="GNAT_dom"/>
</dbReference>
<keyword evidence="5" id="KW-1185">Reference proteome</keyword>
<accession>A0ABT4GQ54</accession>
<proteinExistence type="predicted"/>
<dbReference type="InterPro" id="IPR050680">
    <property type="entry name" value="YpeA/RimI_acetyltransf"/>
</dbReference>